<proteinExistence type="predicted"/>
<organism evidence="1 2">
    <name type="scientific">Candidatus Ichthyocystis hellenicum</name>
    <dbReference type="NCBI Taxonomy" id="1561003"/>
    <lineage>
        <taxon>Bacteria</taxon>
        <taxon>Pseudomonadati</taxon>
        <taxon>Pseudomonadota</taxon>
        <taxon>Betaproteobacteria</taxon>
        <taxon>Burkholderiales</taxon>
        <taxon>Candidatus Ichthyocystis</taxon>
    </lineage>
</organism>
<reference evidence="2" key="1">
    <citation type="submission" date="2015-11" db="EMBL/GenBank/DDBJ databases">
        <authorList>
            <person name="Seth-Smith H.M.B."/>
        </authorList>
    </citation>
    <scope>NUCLEOTIDE SEQUENCE [LARGE SCALE GENOMIC DNA]</scope>
    <source>
        <strain evidence="2">2013Ark11</strain>
    </source>
</reference>
<dbReference type="RefSeq" id="WP_092490503.1">
    <property type="nucleotide sequence ID" value="NZ_LN906597.1"/>
</dbReference>
<protein>
    <submittedName>
        <fullName evidence="1">Uncharacterized protein</fullName>
    </submittedName>
</protein>
<dbReference type="OrthoDB" id="5801564at2"/>
<keyword evidence="2" id="KW-1185">Reference proteome</keyword>
<dbReference type="AlphaFoldDB" id="A0A0S4M6D3"/>
<accession>A0A0S4M6D3</accession>
<dbReference type="EMBL" id="LN906597">
    <property type="protein sequence ID" value="CUT17704.1"/>
    <property type="molecule type" value="Genomic_DNA"/>
</dbReference>
<gene>
    <name evidence="1" type="ORF">Ark11_0881</name>
</gene>
<sequence>MDNSYIYRVQCHLPNVSDSSFCGQIGELVDHNYSSIIESSQVIIIANDNCGYVENVNLCSVYKLLYDLCSDVDNSISFEVIDEIYNDNFFQLYSEDQGYSLTAMFLSSMNKYKSDFIDSIDCILTGLRNSFYFLRFIGDECVTATELVGKICSSFSKFAYDLVPKCIDALQSKFFPPIIEIIYSSEIIDDRGPRKMMHTEMEQFFLHSCNSLERLIVSRLINYWNNFCNTNKNILSVLPESYYSNPFIHYCRYSFARKSRFVIPSVFSKKFSIYISFIALDRINSISDSFIGECLVELENIVRYKCFYIYNYVSSAKSNLRKLYKELPSIIKKEFYKKLSKKGVIDNLNNFLNELIICKSTPDLIEKKESILMKDIISEMYTLFERKAICNESKVIRKFQLMLKKSKKILLDDKYLCNIVDKWRVKICPEDNYNILSIRSKFSSYSKDIISNKFFSMLKENYKFSDGTFISKVDWDVIYKNLFPIIREDIRHVIDEERVEISRVLSKAHVVVDDNEVNDSNIVTREATSEEKVIVLKFAINKIHVQTRHLFKRIWKDLLKIEDDFSCNDSMDSEEDISFDMPVFAAVEDVDSSVINIWSRNESLKVGSESIDLIFAAFGVDDNQIINRWGINLHPDDDSFILFMRRKLLSEIKSNIHNLFSRILENTSEFNGINIVNKHLWSSVSKELIPISLKSVESIIENYYLELDLILSRSRIIEITKRSTKSWFIEIRKITDNEKSSLMVRAKKCIDKNLKISIRLLWISLTRTSKYTGYGYKETSGDIDREDVDIDGSWGVKLRYNDNIAILNLRKEFSSEIKNIIYDKFYGMLKNKYKFGNNDVIGRFSWRKMSKKLLPIAQEEINLILKRERIGLETILSRSRVITGSSDRNITNEEKSTILEKIMNLIHRGSKCLVRKAWLNVISSFDDYNNSKFSEKKPDTTVSDPISDFLSSADVTDIYKSQSRNAEDINFLLGINLRYEDSDAIFKAKKEFLSDIRNCAHNKFCEIIKNGYKLDDGDFIYNFSWEKISNKVFPIVKKEIDTIVDRERSSMHDLLLKSRAVVFSPDESLTSTRELLPDEISSAIETITGVIYKQSREIFRLTWIDVTNLLNKTFSKSKECNNYDIMGAIDLDAVVPVRSGVNFLYSPDIENLSEIDAVDLDNIRLEFIGSLGSIIDKTINELLVNVDTSSLGHEFVLSKVNSSIHECSYNLFKDGGFLKRVKSLLFNSRVVESSGGYRSITDCELRCIFKAFMDRVYDDKEYLVKRRISKFTRSTSIY</sequence>
<evidence type="ECO:0000313" key="1">
    <source>
        <dbReference type="EMBL" id="CUT17704.1"/>
    </source>
</evidence>
<dbReference type="Proteomes" id="UP000198651">
    <property type="component" value="Chromosome I"/>
</dbReference>
<name>A0A0S4M6D3_9BURK</name>
<evidence type="ECO:0000313" key="2">
    <source>
        <dbReference type="Proteomes" id="UP000198651"/>
    </source>
</evidence>